<comment type="caution">
    <text evidence="1">The sequence shown here is derived from an EMBL/GenBank/DDBJ whole genome shotgun (WGS) entry which is preliminary data.</text>
</comment>
<reference evidence="1 2" key="1">
    <citation type="submission" date="2018-03" db="EMBL/GenBank/DDBJ databases">
        <authorList>
            <person name="Keele B.F."/>
        </authorList>
    </citation>
    <scope>NUCLEOTIDE SEQUENCE [LARGE SCALE GENOMIC DNA]</scope>
    <source>
        <strain evidence="1">ZCTH4_d</strain>
    </source>
</reference>
<proteinExistence type="predicted"/>
<protein>
    <submittedName>
        <fullName evidence="1">Uncharacterized protein</fullName>
    </submittedName>
</protein>
<dbReference type="Proteomes" id="UP000257014">
    <property type="component" value="Unassembled WGS sequence"/>
</dbReference>
<name>A0A3E0K785_9BACI</name>
<gene>
    <name evidence="1" type="ORF">C6P37_03440</name>
</gene>
<dbReference type="AlphaFoldDB" id="A0A3E0K785"/>
<organism evidence="1 2">
    <name type="scientific">Caldibacillus debilis</name>
    <dbReference type="NCBI Taxonomy" id="301148"/>
    <lineage>
        <taxon>Bacteria</taxon>
        <taxon>Bacillati</taxon>
        <taxon>Bacillota</taxon>
        <taxon>Bacilli</taxon>
        <taxon>Bacillales</taxon>
        <taxon>Bacillaceae</taxon>
        <taxon>Caldibacillus</taxon>
    </lineage>
</organism>
<sequence length="104" mass="11706">MAVSEETPIPGKPSLPIALAEAGMGHPFFLFTGRGLKGKPEKRSFGANPPNRMRRLAVTAGKKRLSQKVVKPTFWGQPLFLFLTIWLFIPFSKQEFLLISEFYP</sequence>
<evidence type="ECO:0000313" key="1">
    <source>
        <dbReference type="EMBL" id="REJ30185.1"/>
    </source>
</evidence>
<evidence type="ECO:0000313" key="2">
    <source>
        <dbReference type="Proteomes" id="UP000257014"/>
    </source>
</evidence>
<feature type="non-terminal residue" evidence="1">
    <location>
        <position position="104"/>
    </location>
</feature>
<dbReference type="EMBL" id="QEWE01000011">
    <property type="protein sequence ID" value="REJ30185.1"/>
    <property type="molecule type" value="Genomic_DNA"/>
</dbReference>
<accession>A0A3E0K785</accession>